<evidence type="ECO:0000313" key="13">
    <source>
        <dbReference type="EMBL" id="TDK65503.1"/>
    </source>
</evidence>
<dbReference type="Pfam" id="PF17820">
    <property type="entry name" value="PDZ_6"/>
    <property type="match status" value="1"/>
</dbReference>
<evidence type="ECO:0000256" key="8">
    <source>
        <dbReference type="ARBA" id="ARBA00022989"/>
    </source>
</evidence>
<dbReference type="PANTHER" id="PTHR42837:SF2">
    <property type="entry name" value="MEMBRANE METALLOPROTEASE ARASP2, CHLOROPLASTIC-RELATED"/>
    <property type="match status" value="1"/>
</dbReference>
<accession>A0A4R5W0K1</accession>
<evidence type="ECO:0000256" key="6">
    <source>
        <dbReference type="ARBA" id="ARBA00022801"/>
    </source>
</evidence>
<dbReference type="SUPFAM" id="SSF50156">
    <property type="entry name" value="PDZ domain-like"/>
    <property type="match status" value="2"/>
</dbReference>
<gene>
    <name evidence="13" type="primary">rseP</name>
    <name evidence="13" type="ORF">E2I14_11130</name>
</gene>
<feature type="transmembrane region" description="Helical" evidence="11">
    <location>
        <begin position="6"/>
        <end position="28"/>
    </location>
</feature>
<feature type="domain" description="PDZ" evidence="12">
    <location>
        <begin position="229"/>
        <end position="268"/>
    </location>
</feature>
<dbReference type="InterPro" id="IPR008915">
    <property type="entry name" value="Peptidase_M50"/>
</dbReference>
<comment type="similarity">
    <text evidence="3 11">Belongs to the peptidase M50B family.</text>
</comment>
<comment type="caution">
    <text evidence="13">The sequence shown here is derived from an EMBL/GenBank/DDBJ whole genome shotgun (WGS) entry which is preliminary data.</text>
</comment>
<dbReference type="GO" id="GO:0016020">
    <property type="term" value="C:membrane"/>
    <property type="evidence" value="ECO:0007669"/>
    <property type="project" value="UniProtKB-SubCell"/>
</dbReference>
<keyword evidence="9 11" id="KW-0482">Metalloprotease</keyword>
<keyword evidence="4 13" id="KW-0645">Protease</keyword>
<protein>
    <recommendedName>
        <fullName evidence="11">Zinc metalloprotease</fullName>
        <ecNumber evidence="11">3.4.24.-</ecNumber>
    </recommendedName>
</protein>
<dbReference type="NCBIfam" id="TIGR00054">
    <property type="entry name" value="RIP metalloprotease RseP"/>
    <property type="match status" value="1"/>
</dbReference>
<dbReference type="EC" id="3.4.24.-" evidence="11"/>
<keyword evidence="14" id="KW-1185">Reference proteome</keyword>
<evidence type="ECO:0000256" key="5">
    <source>
        <dbReference type="ARBA" id="ARBA00022692"/>
    </source>
</evidence>
<dbReference type="CDD" id="cd23081">
    <property type="entry name" value="cpPDZ_EcRseP-like"/>
    <property type="match status" value="1"/>
</dbReference>
<dbReference type="GO" id="GO:0006508">
    <property type="term" value="P:proteolysis"/>
    <property type="evidence" value="ECO:0007669"/>
    <property type="project" value="UniProtKB-KW"/>
</dbReference>
<dbReference type="InterPro" id="IPR036034">
    <property type="entry name" value="PDZ_sf"/>
</dbReference>
<proteinExistence type="inferred from homology"/>
<evidence type="ECO:0000256" key="1">
    <source>
        <dbReference type="ARBA" id="ARBA00001947"/>
    </source>
</evidence>
<dbReference type="InterPro" id="IPR004387">
    <property type="entry name" value="Pept_M50_Zn"/>
</dbReference>
<comment type="cofactor">
    <cofactor evidence="1 11">
        <name>Zn(2+)</name>
        <dbReference type="ChEBI" id="CHEBI:29105"/>
    </cofactor>
</comment>
<comment type="subcellular location">
    <subcellularLocation>
        <location evidence="2">Membrane</location>
        <topology evidence="2">Multi-pass membrane protein</topology>
    </subcellularLocation>
</comment>
<feature type="transmembrane region" description="Helical" evidence="11">
    <location>
        <begin position="442"/>
        <end position="461"/>
    </location>
</feature>
<keyword evidence="11" id="KW-0479">Metal-binding</keyword>
<dbReference type="AlphaFoldDB" id="A0A4R5W0K1"/>
<dbReference type="RefSeq" id="WP_133328470.1">
    <property type="nucleotide sequence ID" value="NZ_SMYL01000005.1"/>
</dbReference>
<evidence type="ECO:0000256" key="3">
    <source>
        <dbReference type="ARBA" id="ARBA00007931"/>
    </source>
</evidence>
<dbReference type="Gene3D" id="2.30.42.10">
    <property type="match status" value="2"/>
</dbReference>
<evidence type="ECO:0000256" key="2">
    <source>
        <dbReference type="ARBA" id="ARBA00004141"/>
    </source>
</evidence>
<keyword evidence="7 11" id="KW-0862">Zinc</keyword>
<keyword evidence="5 11" id="KW-0812">Transmembrane</keyword>
<reference evidence="13 14" key="1">
    <citation type="submission" date="2019-03" db="EMBL/GenBank/DDBJ databases">
        <title>Sapientia aquatica gen. nov., sp. nov., isolated from a crater lake.</title>
        <authorList>
            <person name="Felfoldi T."/>
            <person name="Szabo A."/>
            <person name="Toth E."/>
            <person name="Schumann P."/>
            <person name="Keki Z."/>
            <person name="Marialigeti K."/>
            <person name="Mathe I."/>
        </authorList>
    </citation>
    <scope>NUCLEOTIDE SEQUENCE [LARGE SCALE GENOMIC DNA]</scope>
    <source>
        <strain evidence="13 14">SA-152</strain>
    </source>
</reference>
<dbReference type="Proteomes" id="UP000294829">
    <property type="component" value="Unassembled WGS sequence"/>
</dbReference>
<evidence type="ECO:0000259" key="12">
    <source>
        <dbReference type="PROSITE" id="PS50106"/>
    </source>
</evidence>
<feature type="transmembrane region" description="Helical" evidence="11">
    <location>
        <begin position="386"/>
        <end position="406"/>
    </location>
</feature>
<evidence type="ECO:0000256" key="4">
    <source>
        <dbReference type="ARBA" id="ARBA00022670"/>
    </source>
</evidence>
<keyword evidence="6 11" id="KW-0378">Hydrolase</keyword>
<evidence type="ECO:0000256" key="9">
    <source>
        <dbReference type="ARBA" id="ARBA00023049"/>
    </source>
</evidence>
<keyword evidence="8 11" id="KW-1133">Transmembrane helix</keyword>
<organism evidence="13 14">
    <name type="scientific">Sapientia aquatica</name>
    <dbReference type="NCBI Taxonomy" id="1549640"/>
    <lineage>
        <taxon>Bacteria</taxon>
        <taxon>Pseudomonadati</taxon>
        <taxon>Pseudomonadota</taxon>
        <taxon>Betaproteobacteria</taxon>
        <taxon>Burkholderiales</taxon>
        <taxon>Oxalobacteraceae</taxon>
        <taxon>Sapientia</taxon>
    </lineage>
</organism>
<dbReference type="EMBL" id="SMYL01000005">
    <property type="protein sequence ID" value="TDK65503.1"/>
    <property type="molecule type" value="Genomic_DNA"/>
</dbReference>
<dbReference type="GO" id="GO:0046872">
    <property type="term" value="F:metal ion binding"/>
    <property type="evidence" value="ECO:0007669"/>
    <property type="project" value="UniProtKB-KW"/>
</dbReference>
<dbReference type="Pfam" id="PF02163">
    <property type="entry name" value="Peptidase_M50"/>
    <property type="match status" value="1"/>
</dbReference>
<feature type="transmembrane region" description="Helical" evidence="11">
    <location>
        <begin position="101"/>
        <end position="127"/>
    </location>
</feature>
<dbReference type="InterPro" id="IPR001478">
    <property type="entry name" value="PDZ"/>
</dbReference>
<sequence>MNLIHTAIAFLFAICVLIVFHELGHYWVARLCNVKVLRFSLGMGKVIFSRRFGPDQTEWVISALPLGGYVKMLDLREQENLQLSKEDIQREFTSQSVWKRIAIVAAGPIANFILAIILFALVFMVGIPEPTAKVREPAVSSVAYQAGLHAGDRIVAVEGKTIELWSELRWELMQLALEKQSVSIDVISGSTTQNGPASPASRSHQPHSVFLSLSGLNAHDLDSDFLAKLGLNLYLSKAQLGHVVPDGAAMRAGLKEGDVVTQIDGKSIPDSLALIEIVRLSPNKPLNFTVLRLGNLLDISVTPAAVSDNGKSVGKLNVEVRSTPEMLNHQDAPLAAIQKAAQRTWATSILTVKMIGKMIIGEVSVKNITGPLTIADYAGQTAQSGWISYVSFLAFISISLGVMNLLPIPILDGGHLLYYSLEVLSGRPVPVRYWEIAQRAGLAILMLLMVLAFFNDIVRLFPA</sequence>
<evidence type="ECO:0000313" key="14">
    <source>
        <dbReference type="Proteomes" id="UP000294829"/>
    </source>
</evidence>
<dbReference type="PROSITE" id="PS50106">
    <property type="entry name" value="PDZ"/>
    <property type="match status" value="1"/>
</dbReference>
<keyword evidence="10 11" id="KW-0472">Membrane</keyword>
<evidence type="ECO:0000256" key="10">
    <source>
        <dbReference type="ARBA" id="ARBA00023136"/>
    </source>
</evidence>
<dbReference type="SMART" id="SM00228">
    <property type="entry name" value="PDZ"/>
    <property type="match status" value="2"/>
</dbReference>
<evidence type="ECO:0000256" key="11">
    <source>
        <dbReference type="RuleBase" id="RU362031"/>
    </source>
</evidence>
<dbReference type="InterPro" id="IPR041489">
    <property type="entry name" value="PDZ_6"/>
</dbReference>
<evidence type="ECO:0000256" key="7">
    <source>
        <dbReference type="ARBA" id="ARBA00022833"/>
    </source>
</evidence>
<dbReference type="PANTHER" id="PTHR42837">
    <property type="entry name" value="REGULATOR OF SIGMA-E PROTEASE RSEP"/>
    <property type="match status" value="1"/>
</dbReference>
<dbReference type="GO" id="GO:0004222">
    <property type="term" value="F:metalloendopeptidase activity"/>
    <property type="evidence" value="ECO:0007669"/>
    <property type="project" value="InterPro"/>
</dbReference>
<dbReference type="OrthoDB" id="9782003at2"/>
<name>A0A4R5W0K1_9BURK</name>
<dbReference type="CDD" id="cd06163">
    <property type="entry name" value="S2P-M50_PDZ_RseP-like"/>
    <property type="match status" value="2"/>
</dbReference>